<evidence type="ECO:0000313" key="3">
    <source>
        <dbReference type="EMBL" id="MBU5590356.1"/>
    </source>
</evidence>
<dbReference type="InterPro" id="IPR041796">
    <property type="entry name" value="Mre11_N"/>
</dbReference>
<keyword evidence="4" id="KW-1185">Reference proteome</keyword>
<gene>
    <name evidence="3" type="ORF">KQI89_01130</name>
</gene>
<comment type="caution">
    <text evidence="3">The sequence shown here is derived from an EMBL/GenBank/DDBJ whole genome shotgun (WGS) entry which is preliminary data.</text>
</comment>
<proteinExistence type="predicted"/>
<keyword evidence="3" id="KW-0269">Exonuclease</keyword>
<organism evidence="3 4">
    <name type="scientific">Clostridium simiarum</name>
    <dbReference type="NCBI Taxonomy" id="2841506"/>
    <lineage>
        <taxon>Bacteria</taxon>
        <taxon>Bacillati</taxon>
        <taxon>Bacillota</taxon>
        <taxon>Clostridia</taxon>
        <taxon>Eubacteriales</taxon>
        <taxon>Clostridiaceae</taxon>
        <taxon>Clostridium</taxon>
    </lineage>
</organism>
<dbReference type="EMBL" id="JAHLQL010000001">
    <property type="protein sequence ID" value="MBU5590356.1"/>
    <property type="molecule type" value="Genomic_DNA"/>
</dbReference>
<reference evidence="3 4" key="1">
    <citation type="submission" date="2021-06" db="EMBL/GenBank/DDBJ databases">
        <authorList>
            <person name="Sun Q."/>
            <person name="Li D."/>
        </authorList>
    </citation>
    <scope>NUCLEOTIDE SEQUENCE [LARGE SCALE GENOMIC DNA]</scope>
    <source>
        <strain evidence="3 4">MSJ-4</strain>
    </source>
</reference>
<evidence type="ECO:0000259" key="2">
    <source>
        <dbReference type="Pfam" id="PF00149"/>
    </source>
</evidence>
<dbReference type="CDD" id="cd00840">
    <property type="entry name" value="MPP_Mre11_N"/>
    <property type="match status" value="1"/>
</dbReference>
<dbReference type="InterPro" id="IPR004843">
    <property type="entry name" value="Calcineurin-like_PHP"/>
</dbReference>
<sequence>MKKIKLLHCSDFHFDTAFSELNKDFAEKRREDLRETFGNIINLAKKEKVEILLLSGDLFDNSRVMKTTLDYMKKKLEEIPEIKVFIAPGNHDPYNEKSFYTMINWPSNVHIFKSNMEAISIDEKELTVYGQGFSEYYERKSLLENFSEGFIVDKDRINIMVLHGDISVKGKKNEYNPITLEEIGDSSMDYIALGHRHSFSGINKEKHTYYAYCGNPEGRAFDEKGEKGVILGEISKDIIDLKFVPICKRKYEEIFMDISGVLTYEDIGEKILNYIPESERYNNIYKVILLGEVTEDFIINLEVLREKISKDFYYITLKDSTEINLDYESLCKELSIKGLYARKMIQKINEAEEKEEKQILKDALKTGIQCLSNKELIL</sequence>
<evidence type="ECO:0000256" key="1">
    <source>
        <dbReference type="ARBA" id="ARBA00022801"/>
    </source>
</evidence>
<feature type="domain" description="Calcineurin-like phosphoesterase" evidence="2">
    <location>
        <begin position="5"/>
        <end position="198"/>
    </location>
</feature>
<accession>A0ABS6EVU7</accession>
<name>A0ABS6EVU7_9CLOT</name>
<dbReference type="InterPro" id="IPR050535">
    <property type="entry name" value="DNA_Repair-Maintenance_Comp"/>
</dbReference>
<keyword evidence="1" id="KW-0378">Hydrolase</keyword>
<dbReference type="Proteomes" id="UP000736583">
    <property type="component" value="Unassembled WGS sequence"/>
</dbReference>
<dbReference type="PANTHER" id="PTHR30337:SF7">
    <property type="entry name" value="PHOSPHOESTERASE"/>
    <property type="match status" value="1"/>
</dbReference>
<dbReference type="Pfam" id="PF00149">
    <property type="entry name" value="Metallophos"/>
    <property type="match status" value="1"/>
</dbReference>
<evidence type="ECO:0000313" key="4">
    <source>
        <dbReference type="Proteomes" id="UP000736583"/>
    </source>
</evidence>
<protein>
    <submittedName>
        <fullName evidence="3">DNA repair exonuclease</fullName>
    </submittedName>
</protein>
<dbReference type="GO" id="GO:0004527">
    <property type="term" value="F:exonuclease activity"/>
    <property type="evidence" value="ECO:0007669"/>
    <property type="project" value="UniProtKB-KW"/>
</dbReference>
<dbReference type="PANTHER" id="PTHR30337">
    <property type="entry name" value="COMPONENT OF ATP-DEPENDENT DSDNA EXONUCLEASE"/>
    <property type="match status" value="1"/>
</dbReference>
<keyword evidence="3" id="KW-0540">Nuclease</keyword>
<dbReference type="RefSeq" id="WP_216455570.1">
    <property type="nucleotide sequence ID" value="NZ_JAHLQL010000001.1"/>
</dbReference>